<reference evidence="20" key="2">
    <citation type="submission" date="2020-05" db="UniProtKB">
        <authorList>
            <consortium name="EnsemblMetazoa"/>
        </authorList>
    </citation>
    <scope>IDENTIFICATION</scope>
    <source>
        <strain evidence="20">IAEA</strain>
    </source>
</reference>
<evidence type="ECO:0000256" key="13">
    <source>
        <dbReference type="ARBA" id="ARBA00023180"/>
    </source>
</evidence>
<evidence type="ECO:0000256" key="8">
    <source>
        <dbReference type="ARBA" id="ARBA00022723"/>
    </source>
</evidence>
<dbReference type="PANTHER" id="PTHR10896:SF51">
    <property type="entry name" value="GALACTOSYLGALACTOSYLXYLOSYLPROTEIN 3-BETA-GLUCURONOSYLTRANSFERASE S"/>
    <property type="match status" value="1"/>
</dbReference>
<dbReference type="GO" id="GO:0015018">
    <property type="term" value="F:galactosylgalactosylxylosylprotein 3-beta-glucuronosyltransferase activity"/>
    <property type="evidence" value="ECO:0007669"/>
    <property type="project" value="UniProtKB-UniRule"/>
</dbReference>
<evidence type="ECO:0000313" key="21">
    <source>
        <dbReference type="Proteomes" id="UP000091820"/>
    </source>
</evidence>
<dbReference type="STRING" id="37001.A0A1A9W007"/>
<feature type="glycosylation site" description="N-linked (GlcNAc...) asparagine" evidence="18">
    <location>
        <position position="312"/>
    </location>
</feature>
<keyword evidence="8 17" id="KW-0479">Metal-binding</keyword>
<organism evidence="20 21">
    <name type="scientific">Glossina brevipalpis</name>
    <dbReference type="NCBI Taxonomy" id="37001"/>
    <lineage>
        <taxon>Eukaryota</taxon>
        <taxon>Metazoa</taxon>
        <taxon>Ecdysozoa</taxon>
        <taxon>Arthropoda</taxon>
        <taxon>Hexapoda</taxon>
        <taxon>Insecta</taxon>
        <taxon>Pterygota</taxon>
        <taxon>Neoptera</taxon>
        <taxon>Endopterygota</taxon>
        <taxon>Diptera</taxon>
        <taxon>Brachycera</taxon>
        <taxon>Muscomorpha</taxon>
        <taxon>Hippoboscoidea</taxon>
        <taxon>Glossinidae</taxon>
        <taxon>Glossina</taxon>
    </lineage>
</organism>
<dbReference type="InterPro" id="IPR029044">
    <property type="entry name" value="Nucleotide-diphossugar_trans"/>
</dbReference>
<evidence type="ECO:0000256" key="19">
    <source>
        <dbReference type="RuleBase" id="RU363127"/>
    </source>
</evidence>
<keyword evidence="6 19" id="KW-0808">Transferase</keyword>
<evidence type="ECO:0000256" key="14">
    <source>
        <dbReference type="ARBA" id="ARBA00023211"/>
    </source>
</evidence>
<feature type="transmembrane region" description="Helical" evidence="19">
    <location>
        <begin position="24"/>
        <end position="44"/>
    </location>
</feature>
<dbReference type="Proteomes" id="UP000091820">
    <property type="component" value="Unassembled WGS sequence"/>
</dbReference>
<name>A0A1A9W007_9MUSC</name>
<evidence type="ECO:0000256" key="1">
    <source>
        <dbReference type="ARBA" id="ARBA00001936"/>
    </source>
</evidence>
<dbReference type="Gene3D" id="3.90.550.10">
    <property type="entry name" value="Spore Coat Polysaccharide Biosynthesis Protein SpsA, Chain A"/>
    <property type="match status" value="1"/>
</dbReference>
<accession>A0A1A9W007</accession>
<dbReference type="Pfam" id="PF03360">
    <property type="entry name" value="Glyco_transf_43"/>
    <property type="match status" value="1"/>
</dbReference>
<evidence type="ECO:0000256" key="17">
    <source>
        <dbReference type="PIRSR" id="PIRSR605027-3"/>
    </source>
</evidence>
<evidence type="ECO:0000256" key="12">
    <source>
        <dbReference type="ARBA" id="ARBA00023136"/>
    </source>
</evidence>
<sequence length="383" mass="43855">MYSSSKQDKMSLSASRLLWPKTVFGRRIFVVIMILITLFVYIAWCVIDDCVLDISHGFGTIGILKSYTQDDIGLNEQLKFVCEENFQDTRLYIQDKRQDDWKNLSVIYFITPTYPRKEQIPELLRLGYTLQHVPRIHWIVANDYNSCNPYLNTFLYKFHIPFTHLSSPMPTQFSNAKAKPRGVSNRRAAIEWLRSRNISSGILYFGDDDNTYDLKLFQEIRDTKRVSMFPVGLIANYGISGPVVRKGKVVGFLDSWVAGRRWPVDMAGFAVNLAYMTEHPNASMPFVPGYEEDYFLRSLALRLDMIEPKANNCTEILVWHTQTKNHELTSVQISHEYLNDRSNLGSLFESLSNMGVAKASDHGGAKAIISKNGKAKPLSYFLS</sequence>
<dbReference type="EnsemblMetazoa" id="GBRI001088-RA">
    <property type="protein sequence ID" value="GBRI001088-PA"/>
    <property type="gene ID" value="GBRI001088"/>
</dbReference>
<keyword evidence="9 19" id="KW-0735">Signal-anchor</keyword>
<evidence type="ECO:0000256" key="18">
    <source>
        <dbReference type="PIRSR" id="PIRSR605027-6"/>
    </source>
</evidence>
<dbReference type="SUPFAM" id="SSF53448">
    <property type="entry name" value="Nucleotide-diphospho-sugar transferases"/>
    <property type="match status" value="1"/>
</dbReference>
<keyword evidence="10 19" id="KW-1133">Transmembrane helix</keyword>
<dbReference type="GO" id="GO:0000139">
    <property type="term" value="C:Golgi membrane"/>
    <property type="evidence" value="ECO:0007669"/>
    <property type="project" value="UniProtKB-SubCell"/>
</dbReference>
<dbReference type="CDD" id="cd00218">
    <property type="entry name" value="GlcAT-I"/>
    <property type="match status" value="1"/>
</dbReference>
<evidence type="ECO:0000256" key="6">
    <source>
        <dbReference type="ARBA" id="ARBA00022679"/>
    </source>
</evidence>
<evidence type="ECO:0000256" key="16">
    <source>
        <dbReference type="PIRSR" id="PIRSR605027-1"/>
    </source>
</evidence>
<evidence type="ECO:0000256" key="9">
    <source>
        <dbReference type="ARBA" id="ARBA00022968"/>
    </source>
</evidence>
<comment type="cofactor">
    <cofactor evidence="1 17 19">
        <name>Mn(2+)</name>
        <dbReference type="ChEBI" id="CHEBI:29035"/>
    </cofactor>
</comment>
<proteinExistence type="inferred from homology"/>
<evidence type="ECO:0000256" key="11">
    <source>
        <dbReference type="ARBA" id="ARBA00023034"/>
    </source>
</evidence>
<dbReference type="GO" id="GO:0005975">
    <property type="term" value="P:carbohydrate metabolic process"/>
    <property type="evidence" value="ECO:0007669"/>
    <property type="project" value="TreeGrafter"/>
</dbReference>
<keyword evidence="11 19" id="KW-0333">Golgi apparatus</keyword>
<evidence type="ECO:0000256" key="4">
    <source>
        <dbReference type="ARBA" id="ARBA00007706"/>
    </source>
</evidence>
<keyword evidence="12 19" id="KW-0472">Membrane</keyword>
<keyword evidence="13 18" id="KW-0325">Glycoprotein</keyword>
<feature type="binding site" evidence="17">
    <location>
        <position position="209"/>
    </location>
    <ligand>
        <name>Mn(2+)</name>
        <dbReference type="ChEBI" id="CHEBI:29035"/>
    </ligand>
</feature>
<dbReference type="EC" id="2.4.1.135" evidence="5 19"/>
<comment type="pathway">
    <text evidence="3 19">Protein modification; protein glycosylation.</text>
</comment>
<comment type="similarity">
    <text evidence="4 19">Belongs to the glycosyltransferase 43 family.</text>
</comment>
<dbReference type="AlphaFoldDB" id="A0A1A9W007"/>
<reference evidence="21" key="1">
    <citation type="submission" date="2014-03" db="EMBL/GenBank/DDBJ databases">
        <authorList>
            <person name="Aksoy S."/>
            <person name="Warren W."/>
            <person name="Wilson R.K."/>
        </authorList>
    </citation>
    <scope>NUCLEOTIDE SEQUENCE [LARGE SCALE GENOMIC DNA]</scope>
    <source>
        <strain evidence="21">IAEA</strain>
    </source>
</reference>
<evidence type="ECO:0000256" key="15">
    <source>
        <dbReference type="ARBA" id="ARBA00047979"/>
    </source>
</evidence>
<dbReference type="FunFam" id="3.90.550.10:FF:000044">
    <property type="entry name" value="Galactosylgalactosylxylosylprotein 3-beta-glucuronosyltransferase"/>
    <property type="match status" value="1"/>
</dbReference>
<dbReference type="InterPro" id="IPR005027">
    <property type="entry name" value="Glyco_trans_43"/>
</dbReference>
<evidence type="ECO:0000256" key="3">
    <source>
        <dbReference type="ARBA" id="ARBA00004922"/>
    </source>
</evidence>
<dbReference type="GO" id="GO:0046872">
    <property type="term" value="F:metal ion binding"/>
    <property type="evidence" value="ECO:0007669"/>
    <property type="project" value="UniProtKB-KW"/>
</dbReference>
<dbReference type="GO" id="GO:0050650">
    <property type="term" value="P:chondroitin sulfate proteoglycan biosynthetic process"/>
    <property type="evidence" value="ECO:0007669"/>
    <property type="project" value="TreeGrafter"/>
</dbReference>
<feature type="active site" description="Proton donor/acceptor" evidence="16">
    <location>
        <position position="292"/>
    </location>
</feature>
<protein>
    <recommendedName>
        <fullName evidence="5 19">Galactosylgalactosylxylosylprotein 3-beta-glucuronosyltransferase</fullName>
        <ecNumber evidence="5 19">2.4.1.135</ecNumber>
    </recommendedName>
</protein>
<dbReference type="PANTHER" id="PTHR10896">
    <property type="entry name" value="GALACTOSYLGALACTOSYLXYLOSYLPROTEIN 3-BETA-GLUCURONOSYLTRANSFERASE BETA-1,3-GLUCURONYLTRANSFERASE"/>
    <property type="match status" value="1"/>
</dbReference>
<evidence type="ECO:0000256" key="2">
    <source>
        <dbReference type="ARBA" id="ARBA00004323"/>
    </source>
</evidence>
<dbReference type="VEuPathDB" id="VectorBase:GBRI001088"/>
<comment type="catalytic activity">
    <reaction evidence="15 19">
        <text>3-O-(beta-D-galactosyl-(1-&gt;3)-beta-D-galactosyl-(1-&gt;4)-beta-D-xylosyl)-L-seryl-[protein] + UDP-alpha-D-glucuronate = 3-O-(beta-D-GlcA-(1-&gt;3)-beta-D-Gal-(1-&gt;3)-beta-D-Gal-(1-&gt;4)-beta-D-Xyl)-L-seryl-[protein] + UDP + H(+)</text>
        <dbReference type="Rhea" id="RHEA:24168"/>
        <dbReference type="Rhea" id="RHEA-COMP:12571"/>
        <dbReference type="Rhea" id="RHEA-COMP:12573"/>
        <dbReference type="ChEBI" id="CHEBI:15378"/>
        <dbReference type="ChEBI" id="CHEBI:58052"/>
        <dbReference type="ChEBI" id="CHEBI:58223"/>
        <dbReference type="ChEBI" id="CHEBI:132090"/>
        <dbReference type="ChEBI" id="CHEBI:132093"/>
        <dbReference type="EC" id="2.4.1.135"/>
    </reaction>
</comment>
<evidence type="ECO:0000256" key="10">
    <source>
        <dbReference type="ARBA" id="ARBA00022989"/>
    </source>
</evidence>
<evidence type="ECO:0000256" key="5">
    <source>
        <dbReference type="ARBA" id="ARBA00012641"/>
    </source>
</evidence>
<evidence type="ECO:0000256" key="7">
    <source>
        <dbReference type="ARBA" id="ARBA00022692"/>
    </source>
</evidence>
<keyword evidence="21" id="KW-1185">Reference proteome</keyword>
<keyword evidence="14 17" id="KW-0464">Manganese</keyword>
<comment type="subcellular location">
    <subcellularLocation>
        <location evidence="2 19">Golgi apparatus membrane</location>
        <topology evidence="2 19">Single-pass type II membrane protein</topology>
    </subcellularLocation>
</comment>
<evidence type="ECO:0000313" key="20">
    <source>
        <dbReference type="EnsemblMetazoa" id="GBRI001088-PA"/>
    </source>
</evidence>
<keyword evidence="7 19" id="KW-0812">Transmembrane</keyword>
<dbReference type="UniPathway" id="UPA00378"/>